<dbReference type="Pfam" id="PF02840">
    <property type="entry name" value="Prp18"/>
    <property type="match status" value="1"/>
</dbReference>
<evidence type="ECO:0000256" key="7">
    <source>
        <dbReference type="ARBA" id="ARBA00023242"/>
    </source>
</evidence>
<dbReference type="PANTHER" id="PTHR13007:SF19">
    <property type="entry name" value="PRE-MRNA-SPLICING FACTOR 18"/>
    <property type="match status" value="1"/>
</dbReference>
<comment type="subcellular location">
    <subcellularLocation>
        <location evidence="1">Nucleus</location>
    </subcellularLocation>
</comment>
<keyword evidence="10" id="KW-1185">Reference proteome</keyword>
<evidence type="ECO:0000256" key="5">
    <source>
        <dbReference type="ARBA" id="ARBA00022728"/>
    </source>
</evidence>
<evidence type="ECO:0000256" key="2">
    <source>
        <dbReference type="ARBA" id="ARBA00008137"/>
    </source>
</evidence>
<organism evidence="9 10">
    <name type="scientific">Henningerozyma blattae (strain ATCC 34711 / CBS 6284 / DSM 70876 / NBRC 10599 / NRRL Y-10934 / UCD 77-7)</name>
    <name type="common">Yeast</name>
    <name type="synonym">Tetrapisispora blattae</name>
    <dbReference type="NCBI Taxonomy" id="1071380"/>
    <lineage>
        <taxon>Eukaryota</taxon>
        <taxon>Fungi</taxon>
        <taxon>Dikarya</taxon>
        <taxon>Ascomycota</taxon>
        <taxon>Saccharomycotina</taxon>
        <taxon>Saccharomycetes</taxon>
        <taxon>Saccharomycetales</taxon>
        <taxon>Saccharomycetaceae</taxon>
        <taxon>Henningerozyma</taxon>
    </lineage>
</organism>
<dbReference type="STRING" id="1071380.I2H6U2"/>
<evidence type="ECO:0000256" key="4">
    <source>
        <dbReference type="ARBA" id="ARBA00022664"/>
    </source>
</evidence>
<dbReference type="Proteomes" id="UP000002866">
    <property type="component" value="Chromosome 7"/>
</dbReference>
<evidence type="ECO:0000259" key="8">
    <source>
        <dbReference type="Pfam" id="PF02840"/>
    </source>
</evidence>
<keyword evidence="6" id="KW-0508">mRNA splicing</keyword>
<dbReference type="AlphaFoldDB" id="I2H6U2"/>
<dbReference type="SUPFAM" id="SSF47938">
    <property type="entry name" value="Functional domain of the splicing factor Prp18"/>
    <property type="match status" value="1"/>
</dbReference>
<feature type="domain" description="Prp18" evidence="8">
    <location>
        <begin position="66"/>
        <end position="162"/>
    </location>
</feature>
<dbReference type="PANTHER" id="PTHR13007">
    <property type="entry name" value="PRE-MRNA SPLICING FACTOR-RELATED"/>
    <property type="match status" value="1"/>
</dbReference>
<evidence type="ECO:0000256" key="3">
    <source>
        <dbReference type="ARBA" id="ARBA00018242"/>
    </source>
</evidence>
<dbReference type="GO" id="GO:0046540">
    <property type="term" value="C:U4/U6 x U5 tri-snRNP complex"/>
    <property type="evidence" value="ECO:0007669"/>
    <property type="project" value="TreeGrafter"/>
</dbReference>
<dbReference type="RefSeq" id="XP_004181613.1">
    <property type="nucleotide sequence ID" value="XM_004181565.1"/>
</dbReference>
<accession>I2H6U2</accession>
<sequence>MNNYEKVHKIIEEENLIELKDLKITLSEISNLSQSNRQNNLFEYNKSKLCKKCNLYIFYLINFKNSSKENRKSLLPLLIDLRNKEIEDNILVSISTILYYYQNKNILKCHESYYSLSIGNIAWPIGITNVGIHERNIKNSKKSNIMVNEVRRLWMSSLKSLLN</sequence>
<evidence type="ECO:0000256" key="6">
    <source>
        <dbReference type="ARBA" id="ARBA00023187"/>
    </source>
</evidence>
<dbReference type="EMBL" id="HE806322">
    <property type="protein sequence ID" value="CCH62094.1"/>
    <property type="molecule type" value="Genomic_DNA"/>
</dbReference>
<name>I2H6U2_HENB6</name>
<reference evidence="9 10" key="1">
    <citation type="journal article" date="2011" name="Proc. Natl. Acad. Sci. U.S.A.">
        <title>Evolutionary erosion of yeast sex chromosomes by mating-type switching accidents.</title>
        <authorList>
            <person name="Gordon J.L."/>
            <person name="Armisen D."/>
            <person name="Proux-Wera E."/>
            <person name="Oheigeartaigh S.S."/>
            <person name="Byrne K.P."/>
            <person name="Wolfe K.H."/>
        </authorList>
    </citation>
    <scope>NUCLEOTIDE SEQUENCE [LARGE SCALE GENOMIC DNA]</scope>
    <source>
        <strain evidence="10">ATCC 34711 / CBS 6284 / DSM 70876 / NBRC 10599 / NRRL Y-10934 / UCD 77-7</strain>
    </source>
</reference>
<dbReference type="FunCoup" id="I2H6U2">
    <property type="interactions" value="591"/>
</dbReference>
<dbReference type="HOGENOM" id="CLU_1628158_0_0_1"/>
<dbReference type="GO" id="GO:0005682">
    <property type="term" value="C:U5 snRNP"/>
    <property type="evidence" value="ECO:0007669"/>
    <property type="project" value="TreeGrafter"/>
</dbReference>
<dbReference type="KEGG" id="tbl:TBLA_0G01480"/>
<dbReference type="GO" id="GO:0000350">
    <property type="term" value="P:generation of catalytic spliceosome for second transesterification step"/>
    <property type="evidence" value="ECO:0007669"/>
    <property type="project" value="TreeGrafter"/>
</dbReference>
<dbReference type="GeneID" id="14497226"/>
<evidence type="ECO:0000313" key="10">
    <source>
        <dbReference type="Proteomes" id="UP000002866"/>
    </source>
</evidence>
<keyword evidence="4" id="KW-0507">mRNA processing</keyword>
<comment type="similarity">
    <text evidence="2">Belongs to the PRP18 family.</text>
</comment>
<dbReference type="OrthoDB" id="10261918at2759"/>
<dbReference type="InterPro" id="IPR039979">
    <property type="entry name" value="PRPF18"/>
</dbReference>
<dbReference type="GO" id="GO:0071021">
    <property type="term" value="C:U2-type post-spliceosomal complex"/>
    <property type="evidence" value="ECO:0007669"/>
    <property type="project" value="TreeGrafter"/>
</dbReference>
<evidence type="ECO:0000256" key="1">
    <source>
        <dbReference type="ARBA" id="ARBA00004123"/>
    </source>
</evidence>
<dbReference type="InterPro" id="IPR004098">
    <property type="entry name" value="Prp18"/>
</dbReference>
<dbReference type="Gene3D" id="1.20.940.10">
    <property type="entry name" value="Functional domain of the splicing factor Prp18"/>
    <property type="match status" value="1"/>
</dbReference>
<keyword evidence="5" id="KW-0747">Spliceosome</keyword>
<evidence type="ECO:0000313" key="9">
    <source>
        <dbReference type="EMBL" id="CCH62094.1"/>
    </source>
</evidence>
<protein>
    <recommendedName>
        <fullName evidence="3">Pre-mRNA-splicing factor 18</fullName>
    </recommendedName>
</protein>
<gene>
    <name evidence="9" type="primary">TBLA0G01480</name>
    <name evidence="9" type="ORF">TBLA_0G01480</name>
</gene>
<proteinExistence type="inferred from homology"/>
<dbReference type="eggNOG" id="KOG2808">
    <property type="taxonomic scope" value="Eukaryota"/>
</dbReference>
<dbReference type="InParanoid" id="I2H6U2"/>
<keyword evidence="7" id="KW-0539">Nucleus</keyword>